<name>A0A7D5N9P9_9PROT</name>
<gene>
    <name evidence="1" type="ORF">HWD57_07755</name>
</gene>
<evidence type="ECO:0000313" key="1">
    <source>
        <dbReference type="EMBL" id="QLH49686.1"/>
    </source>
</evidence>
<sequence>MLDEYSIERRTTQIFDARSNEYLSQGNVLQLIVFSANTWPVRGVELLRGIELLCGGQLPVGCRDAVVGRRL</sequence>
<evidence type="ECO:0000313" key="2">
    <source>
        <dbReference type="Proteomes" id="UP000509684"/>
    </source>
</evidence>
<dbReference type="EMBL" id="CP058708">
    <property type="protein sequence ID" value="QLH49686.1"/>
    <property type="molecule type" value="Genomic_DNA"/>
</dbReference>
<organism evidence="1 2">
    <name type="scientific">Candidatus Accumulibacter cognatus</name>
    <dbReference type="NCBI Taxonomy" id="2954383"/>
    <lineage>
        <taxon>Bacteria</taxon>
        <taxon>Pseudomonadati</taxon>
        <taxon>Pseudomonadota</taxon>
        <taxon>Betaproteobacteria</taxon>
        <taxon>Candidatus Accumulibacter</taxon>
    </lineage>
</organism>
<reference evidence="1 2" key="1">
    <citation type="journal article" date="2019" name="Microbiome">
        <title>Annotated bacterial chromosomes from frame-shift-corrected long-read metagenomic data.</title>
        <authorList>
            <person name="Arumugam K."/>
            <person name="Bagci C."/>
            <person name="Bessarab I."/>
            <person name="Beier S."/>
            <person name="Buchfink B."/>
            <person name="Gorska A."/>
            <person name="Qiu G."/>
            <person name="Huson D.H."/>
            <person name="Williams R.B.H."/>
        </authorList>
    </citation>
    <scope>NUCLEOTIDE SEQUENCE [LARGE SCALE GENOMIC DNA]</scope>
    <source>
        <strain evidence="1">SSA1</strain>
    </source>
</reference>
<dbReference type="Proteomes" id="UP000509684">
    <property type="component" value="Chromosome"/>
</dbReference>
<dbReference type="AlphaFoldDB" id="A0A7D5N9P9"/>
<protein>
    <submittedName>
        <fullName evidence="1">Uncharacterized protein</fullName>
    </submittedName>
</protein>
<proteinExistence type="predicted"/>
<dbReference type="KEGG" id="acog:HWD57_07755"/>
<accession>A0A7D5N9P9</accession>